<dbReference type="RefSeq" id="WP_342808186.1">
    <property type="nucleotide sequence ID" value="NZ_JAOPJZ010000004.1"/>
</dbReference>
<dbReference type="EMBL" id="JAOPJZ010000004">
    <property type="protein sequence ID" value="MCU4751923.1"/>
    <property type="molecule type" value="Genomic_DNA"/>
</dbReference>
<keyword evidence="4" id="KW-1185">Reference proteome</keyword>
<proteinExistence type="predicted"/>
<evidence type="ECO:0000313" key="4">
    <source>
        <dbReference type="Proteomes" id="UP001321047"/>
    </source>
</evidence>
<accession>A0AAP2Z7X0</accession>
<gene>
    <name evidence="3" type="ORF">OB919_07995</name>
</gene>
<dbReference type="AlphaFoldDB" id="A0AAP2Z7X0"/>
<organism evidence="3 4">
    <name type="scientific">Natronosalvus hydrolyticus</name>
    <dbReference type="NCBI Taxonomy" id="2979988"/>
    <lineage>
        <taxon>Archaea</taxon>
        <taxon>Methanobacteriati</taxon>
        <taxon>Methanobacteriota</taxon>
        <taxon>Stenosarchaea group</taxon>
        <taxon>Halobacteria</taxon>
        <taxon>Halobacteriales</taxon>
        <taxon>Natrialbaceae</taxon>
        <taxon>Natronosalvus</taxon>
    </lineage>
</organism>
<dbReference type="GO" id="GO:0015074">
    <property type="term" value="P:DNA integration"/>
    <property type="evidence" value="ECO:0007669"/>
    <property type="project" value="InterPro"/>
</dbReference>
<dbReference type="Proteomes" id="UP001321047">
    <property type="component" value="Unassembled WGS sequence"/>
</dbReference>
<feature type="domain" description="Tyr recombinase" evidence="2">
    <location>
        <begin position="17"/>
        <end position="178"/>
    </location>
</feature>
<evidence type="ECO:0000256" key="1">
    <source>
        <dbReference type="ARBA" id="ARBA00023172"/>
    </source>
</evidence>
<dbReference type="Gene3D" id="1.10.443.10">
    <property type="entry name" value="Intergrase catalytic core"/>
    <property type="match status" value="1"/>
</dbReference>
<dbReference type="SUPFAM" id="SSF56349">
    <property type="entry name" value="DNA breaking-rejoining enzymes"/>
    <property type="match status" value="1"/>
</dbReference>
<evidence type="ECO:0000259" key="2">
    <source>
        <dbReference type="Pfam" id="PF00589"/>
    </source>
</evidence>
<dbReference type="InterPro" id="IPR013762">
    <property type="entry name" value="Integrase-like_cat_sf"/>
</dbReference>
<name>A0AAP2Z7X0_9EURY</name>
<dbReference type="InterPro" id="IPR002104">
    <property type="entry name" value="Integrase_catalytic"/>
</dbReference>
<protein>
    <submittedName>
        <fullName evidence="3">Site-specific integrase</fullName>
    </submittedName>
</protein>
<reference evidence="3 4" key="1">
    <citation type="submission" date="2022-09" db="EMBL/GenBank/DDBJ databases">
        <title>Enrichment on poylsaccharides allowed isolation of novel metabolic and taxonomic groups of Haloarchaea.</title>
        <authorList>
            <person name="Sorokin D.Y."/>
            <person name="Elcheninov A.G."/>
            <person name="Khizhniak T.V."/>
            <person name="Kolganova T.V."/>
            <person name="Kublanov I.V."/>
        </authorList>
    </citation>
    <scope>NUCLEOTIDE SEQUENCE [LARGE SCALE GENOMIC DNA]</scope>
    <source>
        <strain evidence="3 4">AArc-curdl1</strain>
    </source>
</reference>
<dbReference type="InterPro" id="IPR011010">
    <property type="entry name" value="DNA_brk_join_enz"/>
</dbReference>
<comment type="caution">
    <text evidence="3">The sequence shown here is derived from an EMBL/GenBank/DDBJ whole genome shotgun (WGS) entry which is preliminary data.</text>
</comment>
<dbReference type="GO" id="GO:0006310">
    <property type="term" value="P:DNA recombination"/>
    <property type="evidence" value="ECO:0007669"/>
    <property type="project" value="UniProtKB-KW"/>
</dbReference>
<sequence>MQEPNDDQGTILRWEDHIVPILKHPNIHIRDKALIAVAWESHARPSELHQLSFGDLEDRGDHMAILLTRKDGHERLLTLCGSMPHLKKWIQAEHPVTELLTAETDSLEEVAPETPVWAQTHRNRIISSLQLRAVTKRACEYADVPTEFTLYDIRRSRAKLLAIQLGLRTPALRERFGWGPHKRKEFVETFEDDGLNEDVRPQPPIQCPDCGAWTPQHQPCLWCGTGH</sequence>
<dbReference type="GO" id="GO:0003677">
    <property type="term" value="F:DNA binding"/>
    <property type="evidence" value="ECO:0007669"/>
    <property type="project" value="InterPro"/>
</dbReference>
<keyword evidence="1" id="KW-0233">DNA recombination</keyword>
<dbReference type="Pfam" id="PF00589">
    <property type="entry name" value="Phage_integrase"/>
    <property type="match status" value="1"/>
</dbReference>
<evidence type="ECO:0000313" key="3">
    <source>
        <dbReference type="EMBL" id="MCU4751923.1"/>
    </source>
</evidence>